<gene>
    <name evidence="1" type="ORF">FLL45_00290</name>
</gene>
<reference evidence="1 2" key="1">
    <citation type="submission" date="2019-06" db="EMBL/GenBank/DDBJ databases">
        <title>Draft genome of Aliikangiella marina GYP-15.</title>
        <authorList>
            <person name="Wang G."/>
        </authorList>
    </citation>
    <scope>NUCLEOTIDE SEQUENCE [LARGE SCALE GENOMIC DNA]</scope>
    <source>
        <strain evidence="1 2">GYP-15</strain>
    </source>
</reference>
<name>A0A545TGS6_9GAMM</name>
<protein>
    <submittedName>
        <fullName evidence="1">Uncharacterized protein</fullName>
    </submittedName>
</protein>
<evidence type="ECO:0000313" key="1">
    <source>
        <dbReference type="EMBL" id="TQV76440.1"/>
    </source>
</evidence>
<sequence>MSKVTILCAIQTNPIDRYLRENNPPRDVSINLTEVATEIPVRMVDDIPNSERPKYLPKPELEGQYNLETPLNPDEMVEIRLISFDSQAYADGDIFMRGVGATDPSKIVFDPKKPIIILGRTLTAYANNVDTGEKGWDYRILFQYKGYEFYWDPIFKIPRSIQ</sequence>
<proteinExistence type="predicted"/>
<organism evidence="1 2">
    <name type="scientific">Aliikangiella marina</name>
    <dbReference type="NCBI Taxonomy" id="1712262"/>
    <lineage>
        <taxon>Bacteria</taxon>
        <taxon>Pseudomonadati</taxon>
        <taxon>Pseudomonadota</taxon>
        <taxon>Gammaproteobacteria</taxon>
        <taxon>Oceanospirillales</taxon>
        <taxon>Pleioneaceae</taxon>
        <taxon>Aliikangiella</taxon>
    </lineage>
</organism>
<dbReference type="RefSeq" id="WP_142887801.1">
    <property type="nucleotide sequence ID" value="NZ_VIKR01000001.1"/>
</dbReference>
<dbReference type="AlphaFoldDB" id="A0A545TGS6"/>
<comment type="caution">
    <text evidence="1">The sequence shown here is derived from an EMBL/GenBank/DDBJ whole genome shotgun (WGS) entry which is preliminary data.</text>
</comment>
<keyword evidence="2" id="KW-1185">Reference proteome</keyword>
<evidence type="ECO:0000313" key="2">
    <source>
        <dbReference type="Proteomes" id="UP000317839"/>
    </source>
</evidence>
<accession>A0A545TGS6</accession>
<dbReference type="Proteomes" id="UP000317839">
    <property type="component" value="Unassembled WGS sequence"/>
</dbReference>
<dbReference type="EMBL" id="VIKR01000001">
    <property type="protein sequence ID" value="TQV76440.1"/>
    <property type="molecule type" value="Genomic_DNA"/>
</dbReference>